<accession>A0A081AUM4</accession>
<name>A0A081AUM4_PHYNI</name>
<feature type="region of interest" description="Disordered" evidence="1">
    <location>
        <begin position="1"/>
        <end position="33"/>
    </location>
</feature>
<feature type="compositionally biased region" description="Basic and acidic residues" evidence="1">
    <location>
        <begin position="1"/>
        <end position="10"/>
    </location>
</feature>
<comment type="caution">
    <text evidence="2">The sequence shown here is derived from an EMBL/GenBank/DDBJ whole genome shotgun (WGS) entry which is preliminary data.</text>
</comment>
<dbReference type="Proteomes" id="UP000028582">
    <property type="component" value="Unassembled WGS sequence"/>
</dbReference>
<reference evidence="2 3" key="1">
    <citation type="submission" date="2013-11" db="EMBL/GenBank/DDBJ databases">
        <title>The Genome Sequence of Phytophthora parasitica P1976.</title>
        <authorList>
            <consortium name="The Broad Institute Genomics Platform"/>
            <person name="Russ C."/>
            <person name="Tyler B."/>
            <person name="Panabieres F."/>
            <person name="Shan W."/>
            <person name="Tripathy S."/>
            <person name="Grunwald N."/>
            <person name="Machado M."/>
            <person name="Johnson C.S."/>
            <person name="Walker B."/>
            <person name="Young S."/>
            <person name="Zeng Q."/>
            <person name="Gargeya S."/>
            <person name="Fitzgerald M."/>
            <person name="Haas B."/>
            <person name="Abouelleil A."/>
            <person name="Allen A.W."/>
            <person name="Alvarado L."/>
            <person name="Arachchi H.M."/>
            <person name="Berlin A.M."/>
            <person name="Chapman S.B."/>
            <person name="Gainer-Dewar J."/>
            <person name="Goldberg J."/>
            <person name="Griggs A."/>
            <person name="Gujja S."/>
            <person name="Hansen M."/>
            <person name="Howarth C."/>
            <person name="Imamovic A."/>
            <person name="Ireland A."/>
            <person name="Larimer J."/>
            <person name="McCowan C."/>
            <person name="Murphy C."/>
            <person name="Pearson M."/>
            <person name="Poon T.W."/>
            <person name="Priest M."/>
            <person name="Roberts A."/>
            <person name="Saif S."/>
            <person name="Shea T."/>
            <person name="Sisk P."/>
            <person name="Sykes S."/>
            <person name="Wortman J."/>
            <person name="Nusbaum C."/>
            <person name="Birren B."/>
        </authorList>
    </citation>
    <scope>NUCLEOTIDE SEQUENCE [LARGE SCALE GENOMIC DNA]</scope>
    <source>
        <strain evidence="2 3">P1976</strain>
    </source>
</reference>
<evidence type="ECO:0000313" key="3">
    <source>
        <dbReference type="Proteomes" id="UP000028582"/>
    </source>
</evidence>
<proteinExistence type="predicted"/>
<organism evidence="2 3">
    <name type="scientific">Phytophthora nicotianae P1976</name>
    <dbReference type="NCBI Taxonomy" id="1317066"/>
    <lineage>
        <taxon>Eukaryota</taxon>
        <taxon>Sar</taxon>
        <taxon>Stramenopiles</taxon>
        <taxon>Oomycota</taxon>
        <taxon>Peronosporomycetes</taxon>
        <taxon>Peronosporales</taxon>
        <taxon>Peronosporaceae</taxon>
        <taxon>Phytophthora</taxon>
    </lineage>
</organism>
<dbReference type="OrthoDB" id="122949at2759"/>
<feature type="compositionally biased region" description="Low complexity" evidence="1">
    <location>
        <begin position="11"/>
        <end position="26"/>
    </location>
</feature>
<protein>
    <recommendedName>
        <fullName evidence="4">BZIP domain-containing protein</fullName>
    </recommendedName>
</protein>
<evidence type="ECO:0000313" key="2">
    <source>
        <dbReference type="EMBL" id="ETO82585.1"/>
    </source>
</evidence>
<sequence length="305" mass="34522">MTPADFHQENSIDSSSGDSNSATTSSDLERIERRRALTRTRQLRYLQKKRQYENDLMASVATLQTEVRQLQQYLHQLQSAGSTPSFLPSLPTWTGAARSNILQVAQSFVRCFHSGFSPTEQTPWLPCVSPEQEHIRFAQQSIHPDVRHGEMHGQNSFLEQWRRYTTFFGALALVPSSFELVTHDDEPESVCRVQLTMSLDLVSTTFQNVFPHLLQPQHASLRSLLLNQRIHVPMTLMLQFNDEGQVVRYDQSLDLVEALHPVLGSYRDVAVVLQDAHISACGHIGSDVSSPRNVRLALSFLLNVD</sequence>
<evidence type="ECO:0000256" key="1">
    <source>
        <dbReference type="SAM" id="MobiDB-lite"/>
    </source>
</evidence>
<gene>
    <name evidence="2" type="ORF">F444_03286</name>
</gene>
<dbReference type="AlphaFoldDB" id="A0A081AUM4"/>
<evidence type="ECO:0008006" key="4">
    <source>
        <dbReference type="Google" id="ProtNLM"/>
    </source>
</evidence>
<dbReference type="EMBL" id="ANJA01000672">
    <property type="protein sequence ID" value="ETO82585.1"/>
    <property type="molecule type" value="Genomic_DNA"/>
</dbReference>